<dbReference type="InterPro" id="IPR001680">
    <property type="entry name" value="WD40_rpt"/>
</dbReference>
<dbReference type="PROSITE" id="PS50294">
    <property type="entry name" value="WD_REPEATS_REGION"/>
    <property type="match status" value="1"/>
</dbReference>
<evidence type="ECO:0000313" key="5">
    <source>
        <dbReference type="EMBL" id="PPR02023.1"/>
    </source>
</evidence>
<keyword evidence="6" id="KW-1185">Reference proteome</keyword>
<proteinExistence type="predicted"/>
<dbReference type="AlphaFoldDB" id="A0A409YG80"/>
<accession>A0A409YG80</accession>
<dbReference type="PROSITE" id="PS00678">
    <property type="entry name" value="WD_REPEATS_1"/>
    <property type="match status" value="1"/>
</dbReference>
<protein>
    <submittedName>
        <fullName evidence="5">Uncharacterized protein</fullName>
    </submittedName>
</protein>
<dbReference type="SUPFAM" id="SSF50978">
    <property type="entry name" value="WD40 repeat-like"/>
    <property type="match status" value="1"/>
</dbReference>
<keyword evidence="1 3" id="KW-0853">WD repeat</keyword>
<dbReference type="OrthoDB" id="3238562at2759"/>
<gene>
    <name evidence="5" type="ORF">CVT26_008717</name>
</gene>
<reference evidence="5 6" key="1">
    <citation type="journal article" date="2018" name="Evol. Lett.">
        <title>Horizontal gene cluster transfer increased hallucinogenic mushroom diversity.</title>
        <authorList>
            <person name="Reynolds H.T."/>
            <person name="Vijayakumar V."/>
            <person name="Gluck-Thaler E."/>
            <person name="Korotkin H.B."/>
            <person name="Matheny P.B."/>
            <person name="Slot J.C."/>
        </authorList>
    </citation>
    <scope>NUCLEOTIDE SEQUENCE [LARGE SCALE GENOMIC DNA]</scope>
    <source>
        <strain evidence="5 6">SRW20</strain>
    </source>
</reference>
<evidence type="ECO:0000256" key="2">
    <source>
        <dbReference type="ARBA" id="ARBA00022737"/>
    </source>
</evidence>
<keyword evidence="4" id="KW-0812">Transmembrane</keyword>
<keyword evidence="4" id="KW-0472">Membrane</keyword>
<keyword evidence="2" id="KW-0677">Repeat</keyword>
<dbReference type="PROSITE" id="PS50082">
    <property type="entry name" value="WD_REPEATS_2"/>
    <property type="match status" value="1"/>
</dbReference>
<keyword evidence="4" id="KW-1133">Transmembrane helix</keyword>
<dbReference type="InterPro" id="IPR019775">
    <property type="entry name" value="WD40_repeat_CS"/>
</dbReference>
<feature type="transmembrane region" description="Helical" evidence="4">
    <location>
        <begin position="363"/>
        <end position="381"/>
    </location>
</feature>
<dbReference type="SMART" id="SM00320">
    <property type="entry name" value="WD40"/>
    <property type="match status" value="3"/>
</dbReference>
<evidence type="ECO:0000256" key="1">
    <source>
        <dbReference type="ARBA" id="ARBA00022574"/>
    </source>
</evidence>
<dbReference type="InterPro" id="IPR036322">
    <property type="entry name" value="WD40_repeat_dom_sf"/>
</dbReference>
<organism evidence="5 6">
    <name type="scientific">Gymnopilus dilepis</name>
    <dbReference type="NCBI Taxonomy" id="231916"/>
    <lineage>
        <taxon>Eukaryota</taxon>
        <taxon>Fungi</taxon>
        <taxon>Dikarya</taxon>
        <taxon>Basidiomycota</taxon>
        <taxon>Agaricomycotina</taxon>
        <taxon>Agaricomycetes</taxon>
        <taxon>Agaricomycetidae</taxon>
        <taxon>Agaricales</taxon>
        <taxon>Agaricineae</taxon>
        <taxon>Hymenogastraceae</taxon>
        <taxon>Gymnopilus</taxon>
    </lineage>
</organism>
<dbReference type="Gene3D" id="2.130.10.10">
    <property type="entry name" value="YVTN repeat-like/Quinoprotein amine dehydrogenase"/>
    <property type="match status" value="1"/>
</dbReference>
<evidence type="ECO:0000313" key="6">
    <source>
        <dbReference type="Proteomes" id="UP000284706"/>
    </source>
</evidence>
<dbReference type="InParanoid" id="A0A409YG80"/>
<dbReference type="PANTHER" id="PTHR44019:SF8">
    <property type="entry name" value="POC1 CENTRIOLAR PROTEIN HOMOLOG"/>
    <property type="match status" value="1"/>
</dbReference>
<feature type="repeat" description="WD" evidence="3">
    <location>
        <begin position="24"/>
        <end position="65"/>
    </location>
</feature>
<name>A0A409YG80_9AGAR</name>
<dbReference type="Pfam" id="PF00400">
    <property type="entry name" value="WD40"/>
    <property type="match status" value="1"/>
</dbReference>
<evidence type="ECO:0000256" key="3">
    <source>
        <dbReference type="PROSITE-ProRule" id="PRU00221"/>
    </source>
</evidence>
<evidence type="ECO:0000256" key="4">
    <source>
        <dbReference type="SAM" id="Phobius"/>
    </source>
</evidence>
<comment type="caution">
    <text evidence="5">The sequence shown here is derived from an EMBL/GenBank/DDBJ whole genome shotgun (WGS) entry which is preliminary data.</text>
</comment>
<dbReference type="EMBL" id="NHYE01000879">
    <property type="protein sequence ID" value="PPR02023.1"/>
    <property type="molecule type" value="Genomic_DNA"/>
</dbReference>
<dbReference type="Proteomes" id="UP000284706">
    <property type="component" value="Unassembled WGS sequence"/>
</dbReference>
<dbReference type="STRING" id="231916.A0A409YG80"/>
<dbReference type="InterPro" id="IPR050505">
    <property type="entry name" value="WDR55/POC1"/>
</dbReference>
<dbReference type="PANTHER" id="PTHR44019">
    <property type="entry name" value="WD REPEAT-CONTAINING PROTEIN 55"/>
    <property type="match status" value="1"/>
</dbReference>
<sequence>MSASGFIRELYEWNADKYTYSGLLMGHLGPVNVLSFNNNGSLLASGGDDEQVKIWDVNQLRQCQSLMNPQGRWGQITCLKFITFDTPPTADWLCFGTGRGIIAMYRKSRKAAEFTEMWSLPVFSAGDSVEALAFDPIYQRFAVGSHYGQIKLLRYQNGKIAELWADEVQDAIPRALLFADTGRSLNIYILETGLIITRDAETSAKIGTRQLKTPIVTNLGSRVRGYVAHCKSTGNILVDNMQDGFDLHMPNRVGPARTYRIAMSEMYVKAGVFCEGGKVIACGSDHGRVYIFSSGEEQVKQELVHRRRQDLIQAVEILHTQIQQATTVNGFHIIVSGSSTGKCEIHVWKKPVKRQAYRERRQLLEGLVAANAIFLIAFLLITSEAWTSIIEEKYRSITAAMSESSVIRHDLQDINANLEHKMAESASAVSVVERILFELDGRSSRRLLKMPPALLPNDLLEVADESEMV</sequence>
<dbReference type="InterPro" id="IPR015943">
    <property type="entry name" value="WD40/YVTN_repeat-like_dom_sf"/>
</dbReference>